<evidence type="ECO:0000313" key="1">
    <source>
        <dbReference type="EMBL" id="CDW48877.1"/>
    </source>
</evidence>
<proteinExistence type="predicted"/>
<accession>A0A0K2VFF0</accession>
<dbReference type="AlphaFoldDB" id="A0A0K2VFF0"/>
<name>A0A0K2VFF0_LEPSM</name>
<dbReference type="EMBL" id="HACA01031516">
    <property type="protein sequence ID" value="CDW48877.1"/>
    <property type="molecule type" value="Transcribed_RNA"/>
</dbReference>
<sequence>MENVICKFDTNLLDGCWIECLERKLVSMFHFKGEF</sequence>
<protein>
    <submittedName>
        <fullName evidence="1">Uncharacterized protein</fullName>
    </submittedName>
</protein>
<reference evidence="1" key="1">
    <citation type="submission" date="2014-05" db="EMBL/GenBank/DDBJ databases">
        <authorList>
            <person name="Chronopoulou M."/>
        </authorList>
    </citation>
    <scope>NUCLEOTIDE SEQUENCE</scope>
    <source>
        <tissue evidence="1">Whole organism</tissue>
    </source>
</reference>
<organism evidence="1">
    <name type="scientific">Lepeophtheirus salmonis</name>
    <name type="common">Salmon louse</name>
    <name type="synonym">Caligus salmonis</name>
    <dbReference type="NCBI Taxonomy" id="72036"/>
    <lineage>
        <taxon>Eukaryota</taxon>
        <taxon>Metazoa</taxon>
        <taxon>Ecdysozoa</taxon>
        <taxon>Arthropoda</taxon>
        <taxon>Crustacea</taxon>
        <taxon>Multicrustacea</taxon>
        <taxon>Hexanauplia</taxon>
        <taxon>Copepoda</taxon>
        <taxon>Siphonostomatoida</taxon>
        <taxon>Caligidae</taxon>
        <taxon>Lepeophtheirus</taxon>
    </lineage>
</organism>